<feature type="region of interest" description="Disordered" evidence="1">
    <location>
        <begin position="38"/>
        <end position="61"/>
    </location>
</feature>
<dbReference type="Proteomes" id="UP000237105">
    <property type="component" value="Unassembled WGS sequence"/>
</dbReference>
<organism evidence="2 3">
    <name type="scientific">Parasponia andersonii</name>
    <name type="common">Sponia andersonii</name>
    <dbReference type="NCBI Taxonomy" id="3476"/>
    <lineage>
        <taxon>Eukaryota</taxon>
        <taxon>Viridiplantae</taxon>
        <taxon>Streptophyta</taxon>
        <taxon>Embryophyta</taxon>
        <taxon>Tracheophyta</taxon>
        <taxon>Spermatophyta</taxon>
        <taxon>Magnoliopsida</taxon>
        <taxon>eudicotyledons</taxon>
        <taxon>Gunneridae</taxon>
        <taxon>Pentapetalae</taxon>
        <taxon>rosids</taxon>
        <taxon>fabids</taxon>
        <taxon>Rosales</taxon>
        <taxon>Cannabaceae</taxon>
        <taxon>Parasponia</taxon>
    </lineage>
</organism>
<evidence type="ECO:0000313" key="3">
    <source>
        <dbReference type="Proteomes" id="UP000237105"/>
    </source>
</evidence>
<sequence length="61" mass="6871">MIVIGLTQFDIDNGGGFSQSNSCDDRFNILYNEITDNESKKDEVTGEKGNKAKLQMTRVKR</sequence>
<reference evidence="3" key="1">
    <citation type="submission" date="2016-06" db="EMBL/GenBank/DDBJ databases">
        <title>Parallel loss of symbiosis genes in relatives of nitrogen-fixing non-legume Parasponia.</title>
        <authorList>
            <person name="Van Velzen R."/>
            <person name="Holmer R."/>
            <person name="Bu F."/>
            <person name="Rutten L."/>
            <person name="Van Zeijl A."/>
            <person name="Liu W."/>
            <person name="Santuari L."/>
            <person name="Cao Q."/>
            <person name="Sharma T."/>
            <person name="Shen D."/>
            <person name="Roswanjaya Y."/>
            <person name="Wardhani T."/>
            <person name="Kalhor M.S."/>
            <person name="Jansen J."/>
            <person name="Van den Hoogen J."/>
            <person name="Gungor B."/>
            <person name="Hartog M."/>
            <person name="Hontelez J."/>
            <person name="Verver J."/>
            <person name="Yang W.-C."/>
            <person name="Schijlen E."/>
            <person name="Repin R."/>
            <person name="Schilthuizen M."/>
            <person name="Schranz E."/>
            <person name="Heidstra R."/>
            <person name="Miyata K."/>
            <person name="Fedorova E."/>
            <person name="Kohlen W."/>
            <person name="Bisseling T."/>
            <person name="Smit S."/>
            <person name="Geurts R."/>
        </authorList>
    </citation>
    <scope>NUCLEOTIDE SEQUENCE [LARGE SCALE GENOMIC DNA]</scope>
    <source>
        <strain evidence="3">cv. WU1-14</strain>
    </source>
</reference>
<protein>
    <submittedName>
        <fullName evidence="2">Uncharacterized protein</fullName>
    </submittedName>
</protein>
<feature type="compositionally biased region" description="Basic and acidic residues" evidence="1">
    <location>
        <begin position="38"/>
        <end position="50"/>
    </location>
</feature>
<evidence type="ECO:0000256" key="1">
    <source>
        <dbReference type="SAM" id="MobiDB-lite"/>
    </source>
</evidence>
<keyword evidence="3" id="KW-1185">Reference proteome</keyword>
<gene>
    <name evidence="2" type="ORF">PanWU01x14_030760</name>
</gene>
<comment type="caution">
    <text evidence="2">The sequence shown here is derived from an EMBL/GenBank/DDBJ whole genome shotgun (WGS) entry which is preliminary data.</text>
</comment>
<proteinExistence type="predicted"/>
<evidence type="ECO:0000313" key="2">
    <source>
        <dbReference type="EMBL" id="PON77067.1"/>
    </source>
</evidence>
<dbReference type="AlphaFoldDB" id="A0A2P5DUW6"/>
<name>A0A2P5DUW6_PARAD</name>
<accession>A0A2P5DUW6</accession>
<dbReference type="EMBL" id="JXTB01000015">
    <property type="protein sequence ID" value="PON77067.1"/>
    <property type="molecule type" value="Genomic_DNA"/>
</dbReference>